<sequence>MIKLCRAYLKLGAKKRMGEDRLKIQIEELVRWKFELTTIIQKYQDWLNATKLDSAESDLKIFDALESVRSDQLTIAFVAEFSRGKTELINAIFFADYKRRLLPSTVGRTTMCPTELLYDADAPGAYIKLLPIETRSQDDHIADLKRDSNAWTVFSLDIGSADNLAHSLQEVVKSKMVPIAEAKALALYDESMHNNSANPPSEIEIPVWRHAIISFPHPLLKQGLVILDTPGLNALGTEPELTLNMLPAAQAIVFVLAPDTGVTKSDLDIWRMHIQDLLDTRNPKTIIAALNKIDTLWDEMKTEEEIDAAINQQVRVTAELLNIDAANVLPVSAQKALVAKSRHDNKLLEKSRILTIESHLADEIIPYKQEIIGNKVLNVIGSMIENHESLLRTRLDKLTSQRDSYFGATGKNGDVIKHLTQKTRQQQVAYNENMKHMQSSRRLVVQYSNSVMNELSLDAFDYLVAKTRKDMTESWTTIGLKKGITVFFASINETMQIVFRQMEETHEVIESIYEKFHKDHGLPEMQFKKFTVDPYIKHLTMLSKKADDFRNSPITTMTEQNFVVKKFFVLLVSHTREVFFRANVEAEAWFKNIMSPLMGQIAIHKQMLEQHLETLCKISDSKDTLSKNIITVEKQYAVVAERFTELESIHKQLIGHMEHSDNTTQQTNSANIKNELEETVTES</sequence>
<dbReference type="PANTHER" id="PTHR43681">
    <property type="entry name" value="TRANSMEMBRANE GTPASE FZO"/>
    <property type="match status" value="1"/>
</dbReference>
<dbReference type="EMBL" id="UOFO01000093">
    <property type="protein sequence ID" value="VAW86357.1"/>
    <property type="molecule type" value="Genomic_DNA"/>
</dbReference>
<reference evidence="3" key="1">
    <citation type="submission" date="2018-06" db="EMBL/GenBank/DDBJ databases">
        <authorList>
            <person name="Zhirakovskaya E."/>
        </authorList>
    </citation>
    <scope>NUCLEOTIDE SEQUENCE</scope>
</reference>
<protein>
    <recommendedName>
        <fullName evidence="2">Dynamin N-terminal domain-containing protein</fullName>
    </recommendedName>
</protein>
<organism evidence="3">
    <name type="scientific">hydrothermal vent metagenome</name>
    <dbReference type="NCBI Taxonomy" id="652676"/>
    <lineage>
        <taxon>unclassified sequences</taxon>
        <taxon>metagenomes</taxon>
        <taxon>ecological metagenomes</taxon>
    </lineage>
</organism>
<dbReference type="PANTHER" id="PTHR43681:SF1">
    <property type="entry name" value="SARCALUMENIN"/>
    <property type="match status" value="1"/>
</dbReference>
<feature type="domain" description="Dynamin N-terminal" evidence="2">
    <location>
        <begin position="75"/>
        <end position="275"/>
    </location>
</feature>
<dbReference type="Pfam" id="PF00350">
    <property type="entry name" value="Dynamin_N"/>
    <property type="match status" value="1"/>
</dbReference>
<accession>A0A3B0ZG32</accession>
<dbReference type="InterPro" id="IPR045063">
    <property type="entry name" value="Dynamin_N"/>
</dbReference>
<evidence type="ECO:0000259" key="2">
    <source>
        <dbReference type="Pfam" id="PF00350"/>
    </source>
</evidence>
<proteinExistence type="predicted"/>
<dbReference type="SUPFAM" id="SSF52540">
    <property type="entry name" value="P-loop containing nucleoside triphosphate hydrolases"/>
    <property type="match status" value="1"/>
</dbReference>
<evidence type="ECO:0000313" key="3">
    <source>
        <dbReference type="EMBL" id="VAW86357.1"/>
    </source>
</evidence>
<dbReference type="AlphaFoldDB" id="A0A3B0ZG32"/>
<dbReference type="Gene3D" id="3.40.50.300">
    <property type="entry name" value="P-loop containing nucleotide triphosphate hydrolases"/>
    <property type="match status" value="1"/>
</dbReference>
<gene>
    <name evidence="3" type="ORF">MNBD_GAMMA16-1745</name>
</gene>
<evidence type="ECO:0000256" key="1">
    <source>
        <dbReference type="SAM" id="MobiDB-lite"/>
    </source>
</evidence>
<feature type="compositionally biased region" description="Polar residues" evidence="1">
    <location>
        <begin position="662"/>
        <end position="672"/>
    </location>
</feature>
<dbReference type="InterPro" id="IPR051943">
    <property type="entry name" value="TRAFAC_Dynamin-like_GTPase"/>
</dbReference>
<name>A0A3B0ZG32_9ZZZZ</name>
<feature type="region of interest" description="Disordered" evidence="1">
    <location>
        <begin position="656"/>
        <end position="683"/>
    </location>
</feature>
<dbReference type="InterPro" id="IPR027417">
    <property type="entry name" value="P-loop_NTPase"/>
</dbReference>